<keyword evidence="7" id="KW-0067">ATP-binding</keyword>
<keyword evidence="9" id="KW-0539">Nucleus</keyword>
<dbReference type="Gene3D" id="3.40.50.300">
    <property type="entry name" value="P-loop containing nucleotide triphosphate hydrolases"/>
    <property type="match status" value="2"/>
</dbReference>
<organism evidence="12 13">
    <name type="scientific">Striga asiatica</name>
    <name type="common">Asiatic witchweed</name>
    <name type="synonym">Buchnera asiatica</name>
    <dbReference type="NCBI Taxonomy" id="4170"/>
    <lineage>
        <taxon>Eukaryota</taxon>
        <taxon>Viridiplantae</taxon>
        <taxon>Streptophyta</taxon>
        <taxon>Embryophyta</taxon>
        <taxon>Tracheophyta</taxon>
        <taxon>Spermatophyta</taxon>
        <taxon>Magnoliopsida</taxon>
        <taxon>eudicotyledons</taxon>
        <taxon>Gunneridae</taxon>
        <taxon>Pentapetalae</taxon>
        <taxon>asterids</taxon>
        <taxon>lamiids</taxon>
        <taxon>Lamiales</taxon>
        <taxon>Orobanchaceae</taxon>
        <taxon>Buchnereae</taxon>
        <taxon>Striga</taxon>
    </lineage>
</organism>
<dbReference type="AlphaFoldDB" id="A0A5A7P563"/>
<evidence type="ECO:0000256" key="4">
    <source>
        <dbReference type="ARBA" id="ARBA00018687"/>
    </source>
</evidence>
<gene>
    <name evidence="12" type="ORF">STAS_03438</name>
</gene>
<dbReference type="PANTHER" id="PTHR45916">
    <property type="entry name" value="STRUCTURAL MAINTENANCE OF CHROMOSOMES PROTEIN 5"/>
    <property type="match status" value="1"/>
</dbReference>
<keyword evidence="8 10" id="KW-0175">Coiled coil</keyword>
<keyword evidence="5" id="KW-0158">Chromosome</keyword>
<feature type="coiled-coil region" evidence="10">
    <location>
        <begin position="196"/>
        <end position="237"/>
    </location>
</feature>
<dbReference type="InterPro" id="IPR003395">
    <property type="entry name" value="RecF/RecN/SMC_N"/>
</dbReference>
<feature type="coiled-coil region" evidence="10">
    <location>
        <begin position="374"/>
        <end position="422"/>
    </location>
</feature>
<keyword evidence="6" id="KW-0547">Nucleotide-binding</keyword>
<evidence type="ECO:0000313" key="13">
    <source>
        <dbReference type="Proteomes" id="UP000325081"/>
    </source>
</evidence>
<evidence type="ECO:0000256" key="8">
    <source>
        <dbReference type="ARBA" id="ARBA00023054"/>
    </source>
</evidence>
<dbReference type="InterPro" id="IPR027417">
    <property type="entry name" value="P-loop_NTPase"/>
</dbReference>
<dbReference type="PANTHER" id="PTHR45916:SF1">
    <property type="entry name" value="STRUCTURAL MAINTENANCE OF CHROMOSOMES PROTEIN 5"/>
    <property type="match status" value="1"/>
</dbReference>
<evidence type="ECO:0000259" key="11">
    <source>
        <dbReference type="Pfam" id="PF02463"/>
    </source>
</evidence>
<dbReference type="GO" id="GO:0003697">
    <property type="term" value="F:single-stranded DNA binding"/>
    <property type="evidence" value="ECO:0007669"/>
    <property type="project" value="TreeGrafter"/>
</dbReference>
<accession>A0A5A7P563</accession>
<dbReference type="FunFam" id="3.40.50.300:FF:001301">
    <property type="entry name" value="Structural maintenance of chromosomes 5"/>
    <property type="match status" value="1"/>
</dbReference>
<evidence type="ECO:0000256" key="9">
    <source>
        <dbReference type="ARBA" id="ARBA00023242"/>
    </source>
</evidence>
<evidence type="ECO:0000256" key="3">
    <source>
        <dbReference type="ARBA" id="ARBA00010171"/>
    </source>
</evidence>
<dbReference type="GO" id="GO:0030915">
    <property type="term" value="C:Smc5-Smc6 complex"/>
    <property type="evidence" value="ECO:0007669"/>
    <property type="project" value="TreeGrafter"/>
</dbReference>
<dbReference type="Pfam" id="PF02463">
    <property type="entry name" value="SMC_N"/>
    <property type="match status" value="1"/>
</dbReference>
<evidence type="ECO:0000256" key="1">
    <source>
        <dbReference type="ARBA" id="ARBA00004123"/>
    </source>
</evidence>
<dbReference type="GO" id="GO:0051276">
    <property type="term" value="P:chromosome organization"/>
    <property type="evidence" value="ECO:0007669"/>
    <property type="project" value="UniProtKB-ARBA"/>
</dbReference>
<comment type="similarity">
    <text evidence="3">Belongs to the SMC family. SMC5 subfamily.</text>
</comment>
<dbReference type="SUPFAM" id="SSF52540">
    <property type="entry name" value="P-loop containing nucleoside triphosphate hydrolases"/>
    <property type="match status" value="1"/>
</dbReference>
<keyword evidence="13" id="KW-1185">Reference proteome</keyword>
<name>A0A5A7P563_STRAF</name>
<comment type="subcellular location">
    <subcellularLocation>
        <location evidence="2">Chromosome</location>
    </subcellularLocation>
    <subcellularLocation>
        <location evidence="1">Nucleus</location>
    </subcellularLocation>
</comment>
<protein>
    <recommendedName>
        <fullName evidence="4">Structural maintenance of chromosomes protein 5</fullName>
    </recommendedName>
</protein>
<evidence type="ECO:0000256" key="10">
    <source>
        <dbReference type="SAM" id="Coils"/>
    </source>
</evidence>
<feature type="coiled-coil region" evidence="10">
    <location>
        <begin position="747"/>
        <end position="774"/>
    </location>
</feature>
<dbReference type="Proteomes" id="UP000325081">
    <property type="component" value="Unassembled WGS sequence"/>
</dbReference>
<evidence type="ECO:0000313" key="12">
    <source>
        <dbReference type="EMBL" id="GER27714.1"/>
    </source>
</evidence>
<sequence length="1070" mass="122616">MPMADEPRPKRSRILRGDDDYMPGNITKIELCNFMTFNKLICKPASRLNLVVGPNGSGKSSLVCAIALGLGGEPQLLGRATSIGAYVKRGEEHGYIEICLRGETKEEPITVTRKIDTRNKSEWLYNGKVVAKKEINEVIQRFNIQVNNLTQFLPQDRVCEFAKLTPVQLLEETEKAVGDPQLPVQHRTLISKSQELKKFERAVASNEGLLDQLKAQNAELEKDVERVRQREDLLAKADSMKKKLPWLKYDMKKAEYMGAKNQEIEAKGKLDEAVRALKNLLDPIEKQKADNAKLEAKVKKINGLLDRNMKKRMQLLDNYNRLGVLVQGAYDEVNDLRHQEESRQLRISKAKEDLATAEAELRNFPPYEPPRQKMENLSARIVELEESAKEMRYHKREKEKDLNQCKMNLTQCMQRLREMENVNNKRLQALKSSGAENIFEAYQWVQEHRSMFNMEIYGPVLLEVNIANRFHADYLEGHVARYIWKAFITQDSNDRDLLYKNLKPFGVPVINHVNDGGNREPFCMTEEMRKLGISSRLDQVFEAPHAVKEVLIGQFGLDHSYIGSKETDEKADLVFRLGIMDVWTPENHYHWSRSRYGSHVSGNVESVGQSRLLLCNLDVKEIDIARSKKVELEEQISAIDADLKSLQIALRQKEDEAAELQREREEIVNVMQNKKKKLRELEQTVNQRRIKLKSIEREDDPDAAIAKLTDKVNELKSQRFHGAIEVKNLLIEAVAYRRSFAENNMSSIELEAKIKEMESNAKQQEKIAMQASQNLENRKSVTENLRHQLSVAMEHAKSVAVITPELSQAFRKVIILAELMMLQSIDVLLMPATIEELEATIQDTISQANSILFLNNNILEEYESRQRKIGELTRKQEMDGKELKDLLDEINALKGRWLPTLRNLVTRINETFSRNFQEMAVAGEVSLDERDTDFDQYGILIKVKFRQTGQLQVLSAHHQSGGERSVSTILYLVSLQDLTNCPFRVVDEINQGMDPINERKMFQQLVRAASQPNTPQCFLLTPKLLPNLEYSDACSILTVMNGPWIEQPSKVWSGGDSWGSLRLPIGENQC</sequence>
<comment type="caution">
    <text evidence="12">The sequence shown here is derived from an EMBL/GenBank/DDBJ whole genome shotgun (WGS) entry which is preliminary data.</text>
</comment>
<reference evidence="13" key="1">
    <citation type="journal article" date="2019" name="Curr. Biol.">
        <title>Genome Sequence of Striga asiatica Provides Insight into the Evolution of Plant Parasitism.</title>
        <authorList>
            <person name="Yoshida S."/>
            <person name="Kim S."/>
            <person name="Wafula E.K."/>
            <person name="Tanskanen J."/>
            <person name="Kim Y.M."/>
            <person name="Honaas L."/>
            <person name="Yang Z."/>
            <person name="Spallek T."/>
            <person name="Conn C.E."/>
            <person name="Ichihashi Y."/>
            <person name="Cheong K."/>
            <person name="Cui S."/>
            <person name="Der J.P."/>
            <person name="Gundlach H."/>
            <person name="Jiao Y."/>
            <person name="Hori C."/>
            <person name="Ishida J.K."/>
            <person name="Kasahara H."/>
            <person name="Kiba T."/>
            <person name="Kim M.S."/>
            <person name="Koo N."/>
            <person name="Laohavisit A."/>
            <person name="Lee Y.H."/>
            <person name="Lumba S."/>
            <person name="McCourt P."/>
            <person name="Mortimer J.C."/>
            <person name="Mutuku J.M."/>
            <person name="Nomura T."/>
            <person name="Sasaki-Sekimoto Y."/>
            <person name="Seto Y."/>
            <person name="Wang Y."/>
            <person name="Wakatake T."/>
            <person name="Sakakibara H."/>
            <person name="Demura T."/>
            <person name="Yamaguchi S."/>
            <person name="Yoneyama K."/>
            <person name="Manabe R.I."/>
            <person name="Nelson D.C."/>
            <person name="Schulman A.H."/>
            <person name="Timko M.P."/>
            <person name="dePamphilis C.W."/>
            <person name="Choi D."/>
            <person name="Shirasu K."/>
        </authorList>
    </citation>
    <scope>NUCLEOTIDE SEQUENCE [LARGE SCALE GENOMIC DNA]</scope>
    <source>
        <strain evidence="13">cv. UVA1</strain>
    </source>
</reference>
<evidence type="ECO:0000256" key="5">
    <source>
        <dbReference type="ARBA" id="ARBA00022454"/>
    </source>
</evidence>
<feature type="coiled-coil region" evidence="10">
    <location>
        <begin position="622"/>
        <end position="698"/>
    </location>
</feature>
<dbReference type="GO" id="GO:0005634">
    <property type="term" value="C:nucleus"/>
    <property type="evidence" value="ECO:0007669"/>
    <property type="project" value="UniProtKB-SubCell"/>
</dbReference>
<dbReference type="EMBL" id="BKCP01002113">
    <property type="protein sequence ID" value="GER27714.1"/>
    <property type="molecule type" value="Genomic_DNA"/>
</dbReference>
<evidence type="ECO:0000256" key="7">
    <source>
        <dbReference type="ARBA" id="ARBA00022840"/>
    </source>
</evidence>
<dbReference type="OrthoDB" id="10254973at2759"/>
<evidence type="ECO:0000256" key="6">
    <source>
        <dbReference type="ARBA" id="ARBA00022741"/>
    </source>
</evidence>
<evidence type="ECO:0000256" key="2">
    <source>
        <dbReference type="ARBA" id="ARBA00004286"/>
    </source>
</evidence>
<proteinExistence type="inferred from homology"/>
<dbReference type="GO" id="GO:0000724">
    <property type="term" value="P:double-strand break repair via homologous recombination"/>
    <property type="evidence" value="ECO:0007669"/>
    <property type="project" value="TreeGrafter"/>
</dbReference>
<dbReference type="GO" id="GO:0005524">
    <property type="term" value="F:ATP binding"/>
    <property type="evidence" value="ECO:0007669"/>
    <property type="project" value="UniProtKB-KW"/>
</dbReference>
<feature type="domain" description="RecF/RecN/SMC N-terminal" evidence="11">
    <location>
        <begin position="26"/>
        <end position="1008"/>
    </location>
</feature>